<gene>
    <name evidence="1" type="ORF">NGX11_07170</name>
</gene>
<organism evidence="1 2">
    <name type="scientific">Aliarcobacter cryaerophilus</name>
    <dbReference type="NCBI Taxonomy" id="28198"/>
    <lineage>
        <taxon>Bacteria</taxon>
        <taxon>Pseudomonadati</taxon>
        <taxon>Campylobacterota</taxon>
        <taxon>Epsilonproteobacteria</taxon>
        <taxon>Campylobacterales</taxon>
        <taxon>Arcobacteraceae</taxon>
        <taxon>Aliarcobacter</taxon>
    </lineage>
</organism>
<dbReference type="EMBL" id="CP099556">
    <property type="protein sequence ID" value="UYF42686.1"/>
    <property type="molecule type" value="Genomic_DNA"/>
</dbReference>
<dbReference type="RefSeq" id="WP_263514227.1">
    <property type="nucleotide sequence ID" value="NZ_CP099556.1"/>
</dbReference>
<name>A0AA46NMR6_9BACT</name>
<protein>
    <submittedName>
        <fullName evidence="1">DUF4917 family protein</fullName>
    </submittedName>
</protein>
<evidence type="ECO:0000313" key="2">
    <source>
        <dbReference type="Proteomes" id="UP001164100"/>
    </source>
</evidence>
<accession>A0AA46NMR6</accession>
<dbReference type="AlphaFoldDB" id="A0AA46NMR6"/>
<evidence type="ECO:0000313" key="1">
    <source>
        <dbReference type="EMBL" id="UYF42686.1"/>
    </source>
</evidence>
<proteinExistence type="predicted"/>
<sequence length="350" mass="40754">MQTSLLTYNEVLETIKEQRKYLLLGNGFSMAYNPKRFSFTSLLENAVERGLINKTSPIYNVFTQFDTKDFEEVVKLLETSTKVLKTYGILSKEDEKKILDDSKSLKQYLVDVITNNHPDKITEISDYELLNSANFIKNFEKVYTLNYDLLLYWSCIKLQSLIEEKQIKDSVLDISDGFYDPHEKTTDYVVFGNDNASQNIYFLHGGLHIFDKKSEIIKNTFSRTDKSLKEQTLENLDKDIYPIFVSEGTSEQKKAKIIHNAYLNHCYKSLSNIGGTKKNQSCLIIFGTLLKRNDIHIRQAILKSKVENIYIGISKESDIKEFTNFIEKASRLKKAKKIFFYDYKTVKVWR</sequence>
<dbReference type="Proteomes" id="UP001164100">
    <property type="component" value="Chromosome"/>
</dbReference>
<dbReference type="Pfam" id="PF16263">
    <property type="entry name" value="DUF4917"/>
    <property type="match status" value="1"/>
</dbReference>
<dbReference type="InterPro" id="IPR032581">
    <property type="entry name" value="DUF4917"/>
</dbReference>
<reference evidence="1" key="1">
    <citation type="journal article" date="2022" name="Front. Microbiol.">
        <title>Species classification and novel plasmid identifications in Arcobacter cryaerophilus and Arcobacter cryaerophilus-like organisms.</title>
        <authorList>
            <person name="Zhou G."/>
            <person name="Wang M."/>
            <person name="Wang H."/>
            <person name="Chen X."/>
            <person name="Gu Y."/>
            <person name="Shao Z."/>
            <person name="Zhang J."/>
            <person name="Zhang M."/>
        </authorList>
    </citation>
    <scope>NUCLEOTIDE SEQUENCE</scope>
    <source>
        <strain evidence="1">ICDCAC48</strain>
    </source>
</reference>